<feature type="region of interest" description="Disordered" evidence="1">
    <location>
        <begin position="1"/>
        <end position="23"/>
    </location>
</feature>
<protein>
    <submittedName>
        <fullName evidence="2">Uncharacterized protein</fullName>
    </submittedName>
</protein>
<feature type="compositionally biased region" description="Basic and acidic residues" evidence="1">
    <location>
        <begin position="10"/>
        <end position="23"/>
    </location>
</feature>
<dbReference type="EMBL" id="LAZR01069126">
    <property type="protein sequence ID" value="KKK48320.1"/>
    <property type="molecule type" value="Genomic_DNA"/>
</dbReference>
<accession>A0A0F8WJD7</accession>
<name>A0A0F8WJD7_9ZZZZ</name>
<reference evidence="2" key="1">
    <citation type="journal article" date="2015" name="Nature">
        <title>Complex archaea that bridge the gap between prokaryotes and eukaryotes.</title>
        <authorList>
            <person name="Spang A."/>
            <person name="Saw J.H."/>
            <person name="Jorgensen S.L."/>
            <person name="Zaremba-Niedzwiedzka K."/>
            <person name="Martijn J."/>
            <person name="Lind A.E."/>
            <person name="van Eijk R."/>
            <person name="Schleper C."/>
            <person name="Guy L."/>
            <person name="Ettema T.J."/>
        </authorList>
    </citation>
    <scope>NUCLEOTIDE SEQUENCE</scope>
</reference>
<gene>
    <name evidence="2" type="ORF">LCGC14_3146320</name>
</gene>
<evidence type="ECO:0000256" key="1">
    <source>
        <dbReference type="SAM" id="MobiDB-lite"/>
    </source>
</evidence>
<evidence type="ECO:0000313" key="2">
    <source>
        <dbReference type="EMBL" id="KKK48320.1"/>
    </source>
</evidence>
<dbReference type="AlphaFoldDB" id="A0A0F8WJD7"/>
<organism evidence="2">
    <name type="scientific">marine sediment metagenome</name>
    <dbReference type="NCBI Taxonomy" id="412755"/>
    <lineage>
        <taxon>unclassified sequences</taxon>
        <taxon>metagenomes</taxon>
        <taxon>ecological metagenomes</taxon>
    </lineage>
</organism>
<comment type="caution">
    <text evidence="2">The sequence shown here is derived from an EMBL/GenBank/DDBJ whole genome shotgun (WGS) entry which is preliminary data.</text>
</comment>
<proteinExistence type="predicted"/>
<sequence length="91" mass="10461">MTTKQATPNELEKPKSTPEYDRGWNDAIEKYKEVWLPKEVKQAKAAERSRIRDANDGYLCDVCNKTDHKWCGTPHKMVDPLAKQGVAKDEK</sequence>